<dbReference type="OrthoDB" id="9815677at2"/>
<dbReference type="Gene3D" id="3.20.20.380">
    <property type="entry name" value="Copper homeostasis (CutC) domain"/>
    <property type="match status" value="1"/>
</dbReference>
<dbReference type="RefSeq" id="WP_055670642.1">
    <property type="nucleotide sequence ID" value="NZ_CXWD01000003.1"/>
</dbReference>
<organism evidence="3 4">
    <name type="scientific">Roseibium alexandrii</name>
    <dbReference type="NCBI Taxonomy" id="388408"/>
    <lineage>
        <taxon>Bacteria</taxon>
        <taxon>Pseudomonadati</taxon>
        <taxon>Pseudomonadota</taxon>
        <taxon>Alphaproteobacteria</taxon>
        <taxon>Hyphomicrobiales</taxon>
        <taxon>Stappiaceae</taxon>
        <taxon>Roseibium</taxon>
    </lineage>
</organism>
<dbReference type="EMBL" id="CXWD01000003">
    <property type="protein sequence ID" value="CTQ65634.1"/>
    <property type="molecule type" value="Genomic_DNA"/>
</dbReference>
<reference evidence="4" key="1">
    <citation type="submission" date="2015-07" db="EMBL/GenBank/DDBJ databases">
        <authorList>
            <person name="Rodrigo-Torres Lidia"/>
            <person name="Arahal R.David."/>
        </authorList>
    </citation>
    <scope>NUCLEOTIDE SEQUENCE [LARGE SCALE GENOMIC DNA]</scope>
    <source>
        <strain evidence="4">CECT 5112</strain>
    </source>
</reference>
<dbReference type="Proteomes" id="UP000053235">
    <property type="component" value="Unassembled WGS sequence"/>
</dbReference>
<keyword evidence="4" id="KW-1185">Reference proteome</keyword>
<evidence type="ECO:0000256" key="1">
    <source>
        <dbReference type="ARBA" id="ARBA00007768"/>
    </source>
</evidence>
<dbReference type="HAMAP" id="MF_00795">
    <property type="entry name" value="CutC"/>
    <property type="match status" value="1"/>
</dbReference>
<dbReference type="InterPro" id="IPR005627">
    <property type="entry name" value="CutC-like"/>
</dbReference>
<keyword evidence="2" id="KW-0963">Cytoplasm</keyword>
<name>A0A0M6ZVT2_9HYPH</name>
<proteinExistence type="inferred from homology"/>
<accession>A0A0M6ZVT2</accession>
<evidence type="ECO:0000313" key="3">
    <source>
        <dbReference type="EMBL" id="CTQ65634.1"/>
    </source>
</evidence>
<dbReference type="GO" id="GO:0005737">
    <property type="term" value="C:cytoplasm"/>
    <property type="evidence" value="ECO:0007669"/>
    <property type="project" value="UniProtKB-SubCell"/>
</dbReference>
<gene>
    <name evidence="2 3" type="primary">cutC</name>
    <name evidence="3" type="ORF">LAX5112_00703</name>
</gene>
<dbReference type="GO" id="GO:0005507">
    <property type="term" value="F:copper ion binding"/>
    <property type="evidence" value="ECO:0007669"/>
    <property type="project" value="TreeGrafter"/>
</dbReference>
<sequence length="238" mass="24784">MLLEVCVDTMEGAWAAVRGGAGRIELCSALSEGGLTPSAGLMRAAAKLPVPVYAMIRPRAGHFRFSEAEEEIMASDIKLAKDFGLSGVVLGAQHGDHTLDRDMLARLSDRAAGLGRTLHRVIDVVPDPFAALETAIDLGFERVLTSGGQATANAGQAVIREMAATADFRIGIMPGAGLRPDLVANIIQSTGVTEVHASCSVIVIDEDADGLFCPPGGCRKTSEDLVKQMVAAIGNSGC</sequence>
<dbReference type="STRING" id="388408.LAX5112_00703"/>
<comment type="caution">
    <text evidence="2">Once thought to be involved in copper homeostasis, experiments in E.coli have shown this is not the case.</text>
</comment>
<evidence type="ECO:0000256" key="2">
    <source>
        <dbReference type="HAMAP-Rule" id="MF_00795"/>
    </source>
</evidence>
<dbReference type="AlphaFoldDB" id="A0A0M6ZVT2"/>
<dbReference type="SUPFAM" id="SSF110395">
    <property type="entry name" value="CutC-like"/>
    <property type="match status" value="1"/>
</dbReference>
<protein>
    <recommendedName>
        <fullName evidence="2">PF03932 family protein CutC</fullName>
    </recommendedName>
</protein>
<dbReference type="PANTHER" id="PTHR12598:SF0">
    <property type="entry name" value="COPPER HOMEOSTASIS PROTEIN CUTC HOMOLOG"/>
    <property type="match status" value="1"/>
</dbReference>
<comment type="similarity">
    <text evidence="1 2">Belongs to the CutC family.</text>
</comment>
<dbReference type="InterPro" id="IPR036822">
    <property type="entry name" value="CutC-like_dom_sf"/>
</dbReference>
<dbReference type="Pfam" id="PF03932">
    <property type="entry name" value="CutC"/>
    <property type="match status" value="1"/>
</dbReference>
<evidence type="ECO:0000313" key="4">
    <source>
        <dbReference type="Proteomes" id="UP000053235"/>
    </source>
</evidence>
<dbReference type="PANTHER" id="PTHR12598">
    <property type="entry name" value="COPPER HOMEOSTASIS PROTEIN CUTC"/>
    <property type="match status" value="1"/>
</dbReference>
<comment type="subcellular location">
    <subcellularLocation>
        <location evidence="2">Cytoplasm</location>
    </subcellularLocation>
</comment>